<organism evidence="1 2">
    <name type="scientific">Bacillus cereus (strain ZK / E33L)</name>
    <dbReference type="NCBI Taxonomy" id="288681"/>
    <lineage>
        <taxon>Bacteria</taxon>
        <taxon>Bacillati</taxon>
        <taxon>Bacillota</taxon>
        <taxon>Bacilli</taxon>
        <taxon>Bacillales</taxon>
        <taxon>Bacillaceae</taxon>
        <taxon>Bacillus</taxon>
        <taxon>Bacillus cereus group</taxon>
    </lineage>
</organism>
<evidence type="ECO:0000313" key="1">
    <source>
        <dbReference type="EMBL" id="AAY60365.1"/>
    </source>
</evidence>
<keyword evidence="1" id="KW-0614">Plasmid</keyword>
<evidence type="ECO:0000313" key="2">
    <source>
        <dbReference type="Proteomes" id="UP000002612"/>
    </source>
</evidence>
<dbReference type="EMBL" id="CP000040">
    <property type="protein sequence ID" value="AAY60365.1"/>
    <property type="molecule type" value="Genomic_DNA"/>
</dbReference>
<accession>Q4V1P2</accession>
<name>Q4V1P2_BACCZ</name>
<dbReference type="Proteomes" id="UP000002612">
    <property type="component" value="Plasmid pE33L466"/>
</dbReference>
<dbReference type="AlphaFoldDB" id="Q4V1P2"/>
<geneLocation type="plasmid" evidence="1 2">
    <name>pE33L466</name>
</geneLocation>
<gene>
    <name evidence="1" type="ordered locus">pE33L466_0207</name>
</gene>
<protein>
    <submittedName>
        <fullName evidence="1">Uncharacterized protein</fullName>
    </submittedName>
</protein>
<proteinExistence type="predicted"/>
<sequence>MLLKYMFYKKRERIFKEAIMKYFEEAKNIWKNQVPNNSQSDTIEGELIRAVEKLRYEAQNNGNGNWDEGLERFCEYIWDILNDSKIFESNSLEEIKFDIKTLLDYENPYLEDDLYDRITDRVVEWNIAHNGPIRREKDPKQYR</sequence>
<dbReference type="KEGG" id="bcz:pE33L466_0207"/>
<reference evidence="2" key="1">
    <citation type="journal article" date="2006" name="J. Bacteriol.">
        <title>Pathogenomic sequence analysis of Bacillus cereus and Bacillus thuringiensis isolates closely related to Bacillus anthracis.</title>
        <authorList>
            <person name="Han C.S."/>
            <person name="Xie G."/>
            <person name="Challacombe J.F."/>
            <person name="Altherr M.R."/>
            <person name="Bhotika S.S."/>
            <person name="Brown N."/>
            <person name="Bruce D."/>
            <person name="Campbell C.S."/>
            <person name="Campbell M.L."/>
            <person name="Chen J."/>
            <person name="Chertkov O."/>
            <person name="Cleland C."/>
            <person name="Dimitrijevic M."/>
            <person name="Doggett N.A."/>
            <person name="Fawcett J.J."/>
            <person name="Glavina T."/>
            <person name="Goodwin L.A."/>
            <person name="Green L.D."/>
            <person name="Hill K.K."/>
            <person name="Hitchcock P."/>
            <person name="Jackson P.J."/>
            <person name="Keim P."/>
            <person name="Kewalramani A.R."/>
            <person name="Longmire J."/>
            <person name="Lucas S."/>
            <person name="Malfatti S."/>
            <person name="McMurry K."/>
            <person name="Meincke L.J."/>
            <person name="Misra M."/>
            <person name="Moseman B.L."/>
            <person name="Mundt M."/>
            <person name="Munk A.C."/>
            <person name="Okinaka R.T."/>
            <person name="Parson-Quintana B."/>
            <person name="Reilly L.P."/>
            <person name="Richardson P."/>
            <person name="Robinson D.L."/>
            <person name="Rubin E."/>
            <person name="Saunders E."/>
            <person name="Tapia R."/>
            <person name="Tesmer J.G."/>
            <person name="Thayer N."/>
            <person name="Thompson L.S."/>
            <person name="Tice H."/>
            <person name="Ticknor L.O."/>
            <person name="Wills P.L."/>
            <person name="Brettin T.S."/>
            <person name="Gilna P."/>
        </authorList>
    </citation>
    <scope>NUCLEOTIDE SEQUENCE [LARGE SCALE GENOMIC DNA]</scope>
    <source>
        <strain evidence="2">ZK / E33L</strain>
        <plasmid evidence="2">pE33L466</plasmid>
    </source>
</reference>